<organism evidence="1 2">
    <name type="scientific">Irpex rosettiformis</name>
    <dbReference type="NCBI Taxonomy" id="378272"/>
    <lineage>
        <taxon>Eukaryota</taxon>
        <taxon>Fungi</taxon>
        <taxon>Dikarya</taxon>
        <taxon>Basidiomycota</taxon>
        <taxon>Agaricomycotina</taxon>
        <taxon>Agaricomycetes</taxon>
        <taxon>Polyporales</taxon>
        <taxon>Irpicaceae</taxon>
        <taxon>Irpex</taxon>
    </lineage>
</organism>
<keyword evidence="2" id="KW-1185">Reference proteome</keyword>
<accession>A0ACB8TY89</accession>
<gene>
    <name evidence="1" type="ORF">BDY19DRAFT_958221</name>
</gene>
<name>A0ACB8TY89_9APHY</name>
<protein>
    <submittedName>
        <fullName evidence="1">Uncharacterized protein</fullName>
    </submittedName>
</protein>
<proteinExistence type="predicted"/>
<reference evidence="1" key="1">
    <citation type="journal article" date="2021" name="Environ. Microbiol.">
        <title>Gene family expansions and transcriptome signatures uncover fungal adaptations to wood decay.</title>
        <authorList>
            <person name="Hage H."/>
            <person name="Miyauchi S."/>
            <person name="Viragh M."/>
            <person name="Drula E."/>
            <person name="Min B."/>
            <person name="Chaduli D."/>
            <person name="Navarro D."/>
            <person name="Favel A."/>
            <person name="Norest M."/>
            <person name="Lesage-Meessen L."/>
            <person name="Balint B."/>
            <person name="Merenyi Z."/>
            <person name="de Eugenio L."/>
            <person name="Morin E."/>
            <person name="Martinez A.T."/>
            <person name="Baldrian P."/>
            <person name="Stursova M."/>
            <person name="Martinez M.J."/>
            <person name="Novotny C."/>
            <person name="Magnuson J.K."/>
            <person name="Spatafora J.W."/>
            <person name="Maurice S."/>
            <person name="Pangilinan J."/>
            <person name="Andreopoulos W."/>
            <person name="LaButti K."/>
            <person name="Hundley H."/>
            <person name="Na H."/>
            <person name="Kuo A."/>
            <person name="Barry K."/>
            <person name="Lipzen A."/>
            <person name="Henrissat B."/>
            <person name="Riley R."/>
            <person name="Ahrendt S."/>
            <person name="Nagy L.G."/>
            <person name="Grigoriev I.V."/>
            <person name="Martin F."/>
            <person name="Rosso M.N."/>
        </authorList>
    </citation>
    <scope>NUCLEOTIDE SEQUENCE</scope>
    <source>
        <strain evidence="1">CBS 384.51</strain>
    </source>
</reference>
<dbReference type="EMBL" id="MU274920">
    <property type="protein sequence ID" value="KAI0087042.1"/>
    <property type="molecule type" value="Genomic_DNA"/>
</dbReference>
<comment type="caution">
    <text evidence="1">The sequence shown here is derived from an EMBL/GenBank/DDBJ whole genome shotgun (WGS) entry which is preliminary data.</text>
</comment>
<evidence type="ECO:0000313" key="1">
    <source>
        <dbReference type="EMBL" id="KAI0087042.1"/>
    </source>
</evidence>
<evidence type="ECO:0000313" key="2">
    <source>
        <dbReference type="Proteomes" id="UP001055072"/>
    </source>
</evidence>
<dbReference type="Proteomes" id="UP001055072">
    <property type="component" value="Unassembled WGS sequence"/>
</dbReference>
<sequence>MPPSPPSAPANSSPRPSLDSFDSGIHEFDSSSALILVPEHNEHDDIDGEDPAAFDFINSSDEDELPNGESQDNLSERATSGPYSSVPALSSLSVFLYLLSPLLKLGALLSPSVGERGLKIALPTLLFFASLCALTRQIWYMLARYVRRADMEEIILQAFARKAGRGREGERKRRWIRRLVLLSTGTLRVLLIALYLRSSTDAITPLFPHRILAPVPLRVIVTLVLAAIVLPLSVPPTASLGSTSVVWASWMSVAAFTAWVAGTAYAHARGISQTPSKDSEAEGSIGILWQGLSKYTIDPAQSLSLILAGAVGIISFTFATSSTLPLYSALRASSDGFGGPKPRRSRSFKLYSFGSIVLAIALILPPVVFSSVAAAPFRTEISQDPSPEARTPIAFKCFMGFFSSTTLALGIPSVLVTAPTFSLPLSMRRYVNHLLVSRVILFAVSLGIALLPAALVRLASDILMVLAFLGTFTIPALLHIVIHNFRRPLSIVMPPTTPRPGSSPSFHQSDSHTDELLQRKERTLQRRRFTRRVLWDIGVWVLLLPVGGGGLVWAAGRAARQW</sequence>